<evidence type="ECO:0000256" key="2">
    <source>
        <dbReference type="SAM" id="Phobius"/>
    </source>
</evidence>
<dbReference type="Proteomes" id="UP000199417">
    <property type="component" value="Unassembled WGS sequence"/>
</dbReference>
<evidence type="ECO:0000256" key="1">
    <source>
        <dbReference type="SAM" id="MobiDB-lite"/>
    </source>
</evidence>
<dbReference type="AlphaFoldDB" id="A0A1G7CV65"/>
<keyword evidence="4" id="KW-1185">Reference proteome</keyword>
<feature type="compositionally biased region" description="Pro residues" evidence="1">
    <location>
        <begin position="19"/>
        <end position="58"/>
    </location>
</feature>
<dbReference type="RefSeq" id="WP_072846953.1">
    <property type="nucleotide sequence ID" value="NZ_FNAB01000017.1"/>
</dbReference>
<dbReference type="EMBL" id="FNAB01000017">
    <property type="protein sequence ID" value="SDE43218.1"/>
    <property type="molecule type" value="Genomic_DNA"/>
</dbReference>
<keyword evidence="2" id="KW-0812">Transmembrane</keyword>
<evidence type="ECO:0008006" key="5">
    <source>
        <dbReference type="Google" id="ProtNLM"/>
    </source>
</evidence>
<dbReference type="InterPro" id="IPR008979">
    <property type="entry name" value="Galactose-bd-like_sf"/>
</dbReference>
<proteinExistence type="predicted"/>
<dbReference type="SUPFAM" id="SSF49785">
    <property type="entry name" value="Galactose-binding domain-like"/>
    <property type="match status" value="1"/>
</dbReference>
<name>A0A1G7CV65_9NOCA</name>
<evidence type="ECO:0000313" key="4">
    <source>
        <dbReference type="Proteomes" id="UP000199417"/>
    </source>
</evidence>
<keyword evidence="2" id="KW-1133">Transmembrane helix</keyword>
<keyword evidence="2" id="KW-0472">Membrane</keyword>
<feature type="region of interest" description="Disordered" evidence="1">
    <location>
        <begin position="97"/>
        <end position="121"/>
    </location>
</feature>
<evidence type="ECO:0000313" key="3">
    <source>
        <dbReference type="EMBL" id="SDE43218.1"/>
    </source>
</evidence>
<gene>
    <name evidence="3" type="ORF">SAMN05444580_11729</name>
</gene>
<protein>
    <recommendedName>
        <fullName evidence="5">F5/8 type C domain-containing protein</fullName>
    </recommendedName>
</protein>
<accession>A0A1G7CV65</accession>
<dbReference type="InterPro" id="IPR057561">
    <property type="entry name" value="NADase_transloc"/>
</dbReference>
<organism evidence="3 4">
    <name type="scientific">Rhodococcus tukisamuensis</name>
    <dbReference type="NCBI Taxonomy" id="168276"/>
    <lineage>
        <taxon>Bacteria</taxon>
        <taxon>Bacillati</taxon>
        <taxon>Actinomycetota</taxon>
        <taxon>Actinomycetes</taxon>
        <taxon>Mycobacteriales</taxon>
        <taxon>Nocardiaceae</taxon>
        <taxon>Rhodococcus</taxon>
    </lineage>
</organism>
<feature type="region of interest" description="Disordered" evidence="1">
    <location>
        <begin position="1"/>
        <end position="58"/>
    </location>
</feature>
<reference evidence="3 4" key="1">
    <citation type="submission" date="2016-10" db="EMBL/GenBank/DDBJ databases">
        <authorList>
            <person name="de Groot N.N."/>
        </authorList>
    </citation>
    <scope>NUCLEOTIDE SEQUENCE [LARGE SCALE GENOMIC DNA]</scope>
    <source>
        <strain evidence="3 4">JCM 11308</strain>
    </source>
</reference>
<sequence length="297" mass="30865">MTDTPPSDEPQAQADKPQAEPPASPAADPPTVTMPPVGPPPAGPVLPPPFTPGPPPPLRQPLSGRTWLILLTSIAAVLALLVGGGYLVNRTLDDRNTDGSAEPDSGGDFAGGAEADGGFDFEGTESIAVTPTAALPTCTTYPPAVDSAGRQHSYEAPNAIDGDLTTAWRCSGTHGQRLSMSFVCGVHLTAVGIDPGYDKVDVDGSDRFTQNRKVTRVTWTFDDGTSVEQQLRPERGIQTMPVDTTTRTATMTVTATVDGQPVTNKAGVTAAPFNDVTSVSEVRFTSRPADGGDPCAK</sequence>
<feature type="transmembrane region" description="Helical" evidence="2">
    <location>
        <begin position="67"/>
        <end position="88"/>
    </location>
</feature>
<dbReference type="NCBIfam" id="NF047619">
    <property type="entry name" value="NADase_discoid"/>
    <property type="match status" value="1"/>
</dbReference>